<protein>
    <recommendedName>
        <fullName evidence="2">DUF835 domain-containing protein</fullName>
    </recommendedName>
</protein>
<dbReference type="EMBL" id="CP007264">
    <property type="protein sequence ID" value="AHL23443.1"/>
    <property type="molecule type" value="Genomic_DNA"/>
</dbReference>
<sequence length="250" mass="28244">MGLAVPLYVVAMDLVLLLAVGYALAFMARRMNRYDPELNMMVKYSVIFLSIAFVGRLTDLIDDFCCTSDFYYFQWVTYFVSIIGVIYSVVYYVRLMENRYLPAPPKAGQKSALGAHVVFSKNRLLDVIELLKSANFPVLAVTRSPGMYEGFDNVSTVWVTQVSGGVNPTALHVLHDVILRFVRDNPGSAVLIDCVEYLLLYNDFRTVFKFLTNLKDHVVLQHGSGLVIFVDDSVLSEQEKALLLKEFEPL</sequence>
<feature type="domain" description="DUF835" evidence="2">
    <location>
        <begin position="120"/>
        <end position="247"/>
    </location>
</feature>
<dbReference type="HOGENOM" id="CLU_067022_2_0_2"/>
<reference evidence="3 4" key="1">
    <citation type="submission" date="2014-02" db="EMBL/GenBank/DDBJ databases">
        <title>Genome Sequence of an Hyperthermophilic Archaeon, Thermococcus nautili 30-1, producing viral vesicles.</title>
        <authorList>
            <person name="Oberto J."/>
            <person name="Gaudin M."/>
            <person name="Cossu M."/>
            <person name="Gorlas A."/>
            <person name="Slesarev A."/>
            <person name="Marguet E."/>
            <person name="Forterre P."/>
        </authorList>
    </citation>
    <scope>NUCLEOTIDE SEQUENCE [LARGE SCALE GENOMIC DNA]</scope>
    <source>
        <strain evidence="3 4">30-1</strain>
    </source>
</reference>
<feature type="transmembrane region" description="Helical" evidence="1">
    <location>
        <begin position="40"/>
        <end position="58"/>
    </location>
</feature>
<dbReference type="Proteomes" id="UP000019434">
    <property type="component" value="Chromosome"/>
</dbReference>
<keyword evidence="1" id="KW-1133">Transmembrane helix</keyword>
<feature type="transmembrane region" description="Helical" evidence="1">
    <location>
        <begin position="70"/>
        <end position="93"/>
    </location>
</feature>
<organism evidence="3 4">
    <name type="scientific">Thermococcus nautili</name>
    <dbReference type="NCBI Taxonomy" id="195522"/>
    <lineage>
        <taxon>Archaea</taxon>
        <taxon>Methanobacteriati</taxon>
        <taxon>Methanobacteriota</taxon>
        <taxon>Thermococci</taxon>
        <taxon>Thermococcales</taxon>
        <taxon>Thermococcaceae</taxon>
        <taxon>Thermococcus</taxon>
    </lineage>
</organism>
<keyword evidence="4" id="KW-1185">Reference proteome</keyword>
<dbReference type="InterPro" id="IPR008553">
    <property type="entry name" value="DUF835"/>
</dbReference>
<proteinExistence type="predicted"/>
<evidence type="ECO:0000256" key="1">
    <source>
        <dbReference type="SAM" id="Phobius"/>
    </source>
</evidence>
<dbReference type="AlphaFoldDB" id="W8NVY0"/>
<feature type="transmembrane region" description="Helical" evidence="1">
    <location>
        <begin position="6"/>
        <end position="28"/>
    </location>
</feature>
<evidence type="ECO:0000259" key="2">
    <source>
        <dbReference type="Pfam" id="PF05763"/>
    </source>
</evidence>
<keyword evidence="1" id="KW-0472">Membrane</keyword>
<dbReference type="OrthoDB" id="86083at2157"/>
<evidence type="ECO:0000313" key="3">
    <source>
        <dbReference type="EMBL" id="AHL23443.1"/>
    </source>
</evidence>
<evidence type="ECO:0000313" key="4">
    <source>
        <dbReference type="Proteomes" id="UP000019434"/>
    </source>
</evidence>
<keyword evidence="1" id="KW-0812">Transmembrane</keyword>
<dbReference type="GeneID" id="24958447"/>
<dbReference type="Pfam" id="PF05763">
    <property type="entry name" value="DUF835"/>
    <property type="match status" value="1"/>
</dbReference>
<dbReference type="KEGG" id="tnu:BD01_1841"/>
<name>W8NVY0_9EURY</name>
<dbReference type="eggNOG" id="arCOG03796">
    <property type="taxonomic scope" value="Archaea"/>
</dbReference>
<dbReference type="RefSeq" id="WP_042692124.1">
    <property type="nucleotide sequence ID" value="NZ_CP007264.1"/>
</dbReference>
<accession>W8NVY0</accession>
<gene>
    <name evidence="3" type="ORF">BD01_1841</name>
</gene>
<dbReference type="STRING" id="195522.BD01_1841"/>